<protein>
    <recommendedName>
        <fullName evidence="4">Flagella basal body P-ring formation protein FlgA</fullName>
    </recommendedName>
</protein>
<dbReference type="RefSeq" id="WP_107892637.1">
    <property type="nucleotide sequence ID" value="NZ_NHSI01000051.1"/>
</dbReference>
<keyword evidence="2 4" id="KW-0732">Signal</keyword>
<keyword evidence="6" id="KW-0966">Cell projection</keyword>
<dbReference type="InterPro" id="IPR039246">
    <property type="entry name" value="Flagellar_FlgA"/>
</dbReference>
<accession>A0A2T5BRR1</accession>
<proteinExistence type="inferred from homology"/>
<dbReference type="InterPro" id="IPR013974">
    <property type="entry name" value="SAF"/>
</dbReference>
<dbReference type="NCBIfam" id="TIGR03170">
    <property type="entry name" value="flgA_cterm"/>
    <property type="match status" value="1"/>
</dbReference>
<sequence>MRWLGLIGLVALPAMADTVTATRTIRSQTVLEPQDVSLMPGEIPGTLSDIRDALGLESRVILYAGQPIRAQDLGPPAIIDRNRIVTLIYRKGTLTMTAEGRAMDRAAAGERIRVMNLESRTTVSGTVTEGGEVLVSYSD</sequence>
<comment type="function">
    <text evidence="4">Involved in the assembly process of the P-ring formation. It may associate with FlgF on the rod constituting a structure essential for the P-ring assembly or may act as a modulator protein for the P-ring assembly.</text>
</comment>
<dbReference type="OrthoDB" id="7619725at2"/>
<dbReference type="EMBL" id="QAAA01000009">
    <property type="protein sequence ID" value="PTN01966.1"/>
    <property type="molecule type" value="Genomic_DNA"/>
</dbReference>
<dbReference type="SMART" id="SM00858">
    <property type="entry name" value="SAF"/>
    <property type="match status" value="1"/>
</dbReference>
<dbReference type="AlphaFoldDB" id="A0A2T5BRR1"/>
<keyword evidence="6" id="KW-0282">Flagellum</keyword>
<feature type="domain" description="SAF" evidence="5">
    <location>
        <begin position="16"/>
        <end position="74"/>
    </location>
</feature>
<evidence type="ECO:0000256" key="1">
    <source>
        <dbReference type="ARBA" id="ARBA00004418"/>
    </source>
</evidence>
<dbReference type="GO" id="GO:0042597">
    <property type="term" value="C:periplasmic space"/>
    <property type="evidence" value="ECO:0007669"/>
    <property type="project" value="UniProtKB-SubCell"/>
</dbReference>
<reference evidence="6 7" key="1">
    <citation type="submission" date="2018-04" db="EMBL/GenBank/DDBJ databases">
        <title>Genomic Encyclopedia of Archaeal and Bacterial Type Strains, Phase II (KMG-II): from individual species to whole genera.</title>
        <authorList>
            <person name="Goeker M."/>
        </authorList>
    </citation>
    <scope>NUCLEOTIDE SEQUENCE [LARGE SCALE GENOMIC DNA]</scope>
    <source>
        <strain evidence="6 7">DSM 18064</strain>
    </source>
</reference>
<comment type="subcellular location">
    <subcellularLocation>
        <location evidence="1 4">Periplasm</location>
    </subcellularLocation>
</comment>
<keyword evidence="4" id="KW-1005">Bacterial flagellum biogenesis</keyword>
<keyword evidence="3 4" id="KW-0574">Periplasm</keyword>
<evidence type="ECO:0000256" key="2">
    <source>
        <dbReference type="ARBA" id="ARBA00022729"/>
    </source>
</evidence>
<comment type="similarity">
    <text evidence="4">Belongs to the FlgA family.</text>
</comment>
<dbReference type="CDD" id="cd11614">
    <property type="entry name" value="SAF_CpaB_FlgA_like"/>
    <property type="match status" value="1"/>
</dbReference>
<dbReference type="Pfam" id="PF13144">
    <property type="entry name" value="ChapFlgA"/>
    <property type="match status" value="1"/>
</dbReference>
<evidence type="ECO:0000256" key="4">
    <source>
        <dbReference type="RuleBase" id="RU362063"/>
    </source>
</evidence>
<evidence type="ECO:0000256" key="3">
    <source>
        <dbReference type="ARBA" id="ARBA00022764"/>
    </source>
</evidence>
<dbReference type="PANTHER" id="PTHR36307">
    <property type="entry name" value="FLAGELLA BASAL BODY P-RING FORMATION PROTEIN FLGA"/>
    <property type="match status" value="1"/>
</dbReference>
<evidence type="ECO:0000313" key="6">
    <source>
        <dbReference type="EMBL" id="PTN01966.1"/>
    </source>
</evidence>
<dbReference type="Proteomes" id="UP000243859">
    <property type="component" value="Unassembled WGS sequence"/>
</dbReference>
<gene>
    <name evidence="6" type="ORF">C8N32_10990</name>
</gene>
<evidence type="ECO:0000259" key="5">
    <source>
        <dbReference type="SMART" id="SM00858"/>
    </source>
</evidence>
<keyword evidence="7" id="KW-1185">Reference proteome</keyword>
<evidence type="ECO:0000313" key="7">
    <source>
        <dbReference type="Proteomes" id="UP000243859"/>
    </source>
</evidence>
<organism evidence="6 7">
    <name type="scientific">Rhodovulum imhoffii</name>
    <dbReference type="NCBI Taxonomy" id="365340"/>
    <lineage>
        <taxon>Bacteria</taxon>
        <taxon>Pseudomonadati</taxon>
        <taxon>Pseudomonadota</taxon>
        <taxon>Alphaproteobacteria</taxon>
        <taxon>Rhodobacterales</taxon>
        <taxon>Paracoccaceae</taxon>
        <taxon>Rhodovulum</taxon>
    </lineage>
</organism>
<name>A0A2T5BRR1_9RHOB</name>
<dbReference type="InterPro" id="IPR017585">
    <property type="entry name" value="SAF_FlgA"/>
</dbReference>
<dbReference type="PANTHER" id="PTHR36307:SF1">
    <property type="entry name" value="FLAGELLA BASAL BODY P-RING FORMATION PROTEIN FLGA"/>
    <property type="match status" value="1"/>
</dbReference>
<keyword evidence="6" id="KW-0969">Cilium</keyword>
<feature type="signal peptide" evidence="4">
    <location>
        <begin position="1"/>
        <end position="16"/>
    </location>
</feature>
<feature type="chain" id="PRO_5015368706" description="Flagella basal body P-ring formation protein FlgA" evidence="4">
    <location>
        <begin position="17"/>
        <end position="139"/>
    </location>
</feature>
<dbReference type="Gene3D" id="2.30.30.760">
    <property type="match status" value="1"/>
</dbReference>
<comment type="caution">
    <text evidence="6">The sequence shown here is derived from an EMBL/GenBank/DDBJ whole genome shotgun (WGS) entry which is preliminary data.</text>
</comment>
<dbReference type="GO" id="GO:0044780">
    <property type="term" value="P:bacterial-type flagellum assembly"/>
    <property type="evidence" value="ECO:0007669"/>
    <property type="project" value="InterPro"/>
</dbReference>